<accession>A0ABY8CID6</accession>
<dbReference type="PROSITE" id="PS50600">
    <property type="entry name" value="ULP_PROTEASE"/>
    <property type="match status" value="1"/>
</dbReference>
<keyword evidence="3" id="KW-0378">Hydrolase</keyword>
<evidence type="ECO:0000256" key="5">
    <source>
        <dbReference type="SAM" id="MobiDB-lite"/>
    </source>
</evidence>
<evidence type="ECO:0000256" key="3">
    <source>
        <dbReference type="ARBA" id="ARBA00022801"/>
    </source>
</evidence>
<dbReference type="SUPFAM" id="SSF54001">
    <property type="entry name" value="Cysteine proteinases"/>
    <property type="match status" value="1"/>
</dbReference>
<sequence>MDEKVIRSGDHRTVDDGSTDGAGMIPSTQEQLDAIAEACLKTPTTIKREGYELLPEDIERTKDGFMLNDKIINVYFELLAKHSNASVYVFSTFFYSALSRRGIPWVQRWTSRINIFESRLVYIPVHVPGHWILIVFDVRRRVLEHYDSMGSVYTEVVLRILKYIKDEWSRIYRKEPFLSVDIKKKIPLQRNGRDCGVFVCMFGRYRLCGSREWLSSDGIPRFRKLMLHEIVSGQILYEVFHQFSQAESNPKEGRSVGITDKKPLALGTHEEVTKEEGS</sequence>
<evidence type="ECO:0000313" key="8">
    <source>
        <dbReference type="Proteomes" id="UP001217963"/>
    </source>
</evidence>
<dbReference type="Gene3D" id="3.40.395.10">
    <property type="entry name" value="Adenoviral Proteinase, Chain A"/>
    <property type="match status" value="1"/>
</dbReference>
<feature type="region of interest" description="Disordered" evidence="5">
    <location>
        <begin position="1"/>
        <end position="23"/>
    </location>
</feature>
<dbReference type="PANTHER" id="PTHR12606:SF141">
    <property type="entry name" value="GH15225P-RELATED"/>
    <property type="match status" value="1"/>
</dbReference>
<keyword evidence="8" id="KW-1185">Reference proteome</keyword>
<evidence type="ECO:0000256" key="4">
    <source>
        <dbReference type="ARBA" id="ARBA00022807"/>
    </source>
</evidence>
<dbReference type="PANTHER" id="PTHR12606">
    <property type="entry name" value="SENTRIN/SUMO-SPECIFIC PROTEASE"/>
    <property type="match status" value="1"/>
</dbReference>
<evidence type="ECO:0000256" key="2">
    <source>
        <dbReference type="ARBA" id="ARBA00022670"/>
    </source>
</evidence>
<dbReference type="Pfam" id="PF02902">
    <property type="entry name" value="Peptidase_C48"/>
    <property type="match status" value="1"/>
</dbReference>
<keyword evidence="4" id="KW-0788">Thiol protease</keyword>
<proteinExistence type="inferred from homology"/>
<evidence type="ECO:0000313" key="7">
    <source>
        <dbReference type="EMBL" id="WEL38629.1"/>
    </source>
</evidence>
<feature type="domain" description="Ubiquitin-like protease family profile" evidence="6">
    <location>
        <begin position="51"/>
        <end position="206"/>
    </location>
</feature>
<gene>
    <name evidence="7" type="ORF">PFJ87_05g00980</name>
</gene>
<dbReference type="EMBL" id="CP119066">
    <property type="protein sequence ID" value="WEL38629.1"/>
    <property type="molecule type" value="Genomic_DNA"/>
</dbReference>
<dbReference type="GO" id="GO:0008233">
    <property type="term" value="F:peptidase activity"/>
    <property type="evidence" value="ECO:0007669"/>
    <property type="project" value="UniProtKB-KW"/>
</dbReference>
<comment type="similarity">
    <text evidence="1">Belongs to the peptidase C48 family.</text>
</comment>
<feature type="compositionally biased region" description="Basic and acidic residues" evidence="5">
    <location>
        <begin position="1"/>
        <end position="15"/>
    </location>
</feature>
<feature type="region of interest" description="Disordered" evidence="5">
    <location>
        <begin position="249"/>
        <end position="278"/>
    </location>
</feature>
<dbReference type="GO" id="GO:0006508">
    <property type="term" value="P:proteolysis"/>
    <property type="evidence" value="ECO:0007669"/>
    <property type="project" value="UniProtKB-KW"/>
</dbReference>
<dbReference type="InterPro" id="IPR003653">
    <property type="entry name" value="Peptidase_C48_C"/>
</dbReference>
<evidence type="ECO:0000259" key="6">
    <source>
        <dbReference type="PROSITE" id="PS50600"/>
    </source>
</evidence>
<dbReference type="InterPro" id="IPR038765">
    <property type="entry name" value="Papain-like_cys_pep_sf"/>
</dbReference>
<evidence type="ECO:0000256" key="1">
    <source>
        <dbReference type="ARBA" id="ARBA00005234"/>
    </source>
</evidence>
<reference evidence="7 8" key="1">
    <citation type="submission" date="2023-02" db="EMBL/GenBank/DDBJ databases">
        <title>Encephalitozoon hellem ATCC 50451 complete genome.</title>
        <authorList>
            <person name="Mascarenhas dos Santos A.C."/>
            <person name="Julian A.T."/>
            <person name="Pombert J.-F."/>
        </authorList>
    </citation>
    <scope>NUCLEOTIDE SEQUENCE [LARGE SCALE GENOMIC DNA]</scope>
    <source>
        <strain evidence="7 8">ATCC 50451</strain>
    </source>
</reference>
<keyword evidence="2 7" id="KW-0645">Protease</keyword>
<name>A0ABY8CID6_ENCHE</name>
<protein>
    <submittedName>
        <fullName evidence="7">Sentrin/SUMO-specific protease SENP1</fullName>
    </submittedName>
</protein>
<dbReference type="Proteomes" id="UP001217963">
    <property type="component" value="Chromosome V"/>
</dbReference>
<organism evidence="7 8">
    <name type="scientific">Encephalitozoon hellem</name>
    <name type="common">Microsporidian parasite</name>
    <dbReference type="NCBI Taxonomy" id="27973"/>
    <lineage>
        <taxon>Eukaryota</taxon>
        <taxon>Fungi</taxon>
        <taxon>Fungi incertae sedis</taxon>
        <taxon>Microsporidia</taxon>
        <taxon>Unikaryonidae</taxon>
        <taxon>Encephalitozoon</taxon>
    </lineage>
</organism>